<evidence type="ECO:0000313" key="2">
    <source>
        <dbReference type="Proteomes" id="UP000551758"/>
    </source>
</evidence>
<protein>
    <submittedName>
        <fullName evidence="1">Uncharacterized protein</fullName>
    </submittedName>
</protein>
<comment type="caution">
    <text evidence="1">The sequence shown here is derived from an EMBL/GenBank/DDBJ whole genome shotgun (WGS) entry which is preliminary data.</text>
</comment>
<evidence type="ECO:0000313" key="1">
    <source>
        <dbReference type="EMBL" id="KAF5915733.1"/>
    </source>
</evidence>
<accession>A0A7J7EJ76</accession>
<dbReference type="AlphaFoldDB" id="A0A7J7EJ76"/>
<organism evidence="1 2">
    <name type="scientific">Diceros bicornis minor</name>
    <name type="common">South-central black rhinoceros</name>
    <dbReference type="NCBI Taxonomy" id="77932"/>
    <lineage>
        <taxon>Eukaryota</taxon>
        <taxon>Metazoa</taxon>
        <taxon>Chordata</taxon>
        <taxon>Craniata</taxon>
        <taxon>Vertebrata</taxon>
        <taxon>Euteleostomi</taxon>
        <taxon>Mammalia</taxon>
        <taxon>Eutheria</taxon>
        <taxon>Laurasiatheria</taxon>
        <taxon>Perissodactyla</taxon>
        <taxon>Rhinocerotidae</taxon>
        <taxon>Diceros</taxon>
    </lineage>
</organism>
<reference evidence="1 2" key="1">
    <citation type="journal article" date="2020" name="Mol. Biol. Evol.">
        <title>Interspecific Gene Flow and the Evolution of Specialization in Black and White Rhinoceros.</title>
        <authorList>
            <person name="Moodley Y."/>
            <person name="Westbury M.V."/>
            <person name="Russo I.M."/>
            <person name="Gopalakrishnan S."/>
            <person name="Rakotoarivelo A."/>
            <person name="Olsen R.A."/>
            <person name="Prost S."/>
            <person name="Tunstall T."/>
            <person name="Ryder O.A."/>
            <person name="Dalen L."/>
            <person name="Bruford M.W."/>
        </authorList>
    </citation>
    <scope>NUCLEOTIDE SEQUENCE [LARGE SCALE GENOMIC DNA]</scope>
    <source>
        <strain evidence="1">SBR-YM</strain>
        <tissue evidence="1">Skin</tissue>
    </source>
</reference>
<sequence length="166" mass="18294">MWRQQLSLHGSGSEALNTDRPQAAAGGLIRCCHCSPDQHLPGCPPRESLRNWKQVLAFLALVLQTEVQVNGDGASREPDPATPYALKTPILAKLNFYLKKKFLGIHLGSLIESREQVVAVPKNISAQESFRSPNNQEKTLLQELHIPPVIACAPAWSTLKKSLQLN</sequence>
<dbReference type="Proteomes" id="UP000551758">
    <property type="component" value="Unassembled WGS sequence"/>
</dbReference>
<dbReference type="EMBL" id="JACDTQ010002758">
    <property type="protein sequence ID" value="KAF5915733.1"/>
    <property type="molecule type" value="Genomic_DNA"/>
</dbReference>
<name>A0A7J7EJ76_DICBM</name>
<keyword evidence="2" id="KW-1185">Reference proteome</keyword>
<proteinExistence type="predicted"/>
<gene>
    <name evidence="1" type="ORF">HPG69_011546</name>
</gene>